<dbReference type="RefSeq" id="WP_101440060.1">
    <property type="nucleotide sequence ID" value="NZ_JACJHR010000031.1"/>
</dbReference>
<evidence type="ECO:0000256" key="3">
    <source>
        <dbReference type="ARBA" id="ARBA00023163"/>
    </source>
</evidence>
<dbReference type="InterPro" id="IPR036271">
    <property type="entry name" value="Tet_transcr_reg_TetR-rel_C_sf"/>
</dbReference>
<dbReference type="GO" id="GO:0003700">
    <property type="term" value="F:DNA-binding transcription factor activity"/>
    <property type="evidence" value="ECO:0007669"/>
    <property type="project" value="TreeGrafter"/>
</dbReference>
<feature type="domain" description="HTH tetR-type" evidence="5">
    <location>
        <begin position="15"/>
        <end position="75"/>
    </location>
</feature>
<dbReference type="EMBL" id="JACJHR010000031">
    <property type="protein sequence ID" value="MBB2501793.1"/>
    <property type="molecule type" value="Genomic_DNA"/>
</dbReference>
<dbReference type="InterPro" id="IPR050109">
    <property type="entry name" value="HTH-type_TetR-like_transc_reg"/>
</dbReference>
<organism evidence="7 8">
    <name type="scientific">Amycolatopsis echigonensis</name>
    <dbReference type="NCBI Taxonomy" id="2576905"/>
    <lineage>
        <taxon>Bacteria</taxon>
        <taxon>Bacillati</taxon>
        <taxon>Actinomycetota</taxon>
        <taxon>Actinomycetes</taxon>
        <taxon>Pseudonocardiales</taxon>
        <taxon>Pseudonocardiaceae</taxon>
        <taxon>Amycolatopsis</taxon>
    </lineage>
</organism>
<name>A0A2N3WTY0_9PSEU</name>
<comment type="caution">
    <text evidence="7">The sequence shown here is derived from an EMBL/GenBank/DDBJ whole genome shotgun (WGS) entry which is preliminary data.</text>
</comment>
<keyword evidence="3" id="KW-0804">Transcription</keyword>
<keyword evidence="1" id="KW-0805">Transcription regulation</keyword>
<dbReference type="Pfam" id="PF16859">
    <property type="entry name" value="TetR_C_11"/>
    <property type="match status" value="1"/>
</dbReference>
<dbReference type="InterPro" id="IPR009057">
    <property type="entry name" value="Homeodomain-like_sf"/>
</dbReference>
<evidence type="ECO:0000313" key="7">
    <source>
        <dbReference type="EMBL" id="PKV97324.1"/>
    </source>
</evidence>
<evidence type="ECO:0000313" key="6">
    <source>
        <dbReference type="EMBL" id="MBB2501793.1"/>
    </source>
</evidence>
<dbReference type="PANTHER" id="PTHR30055">
    <property type="entry name" value="HTH-TYPE TRANSCRIPTIONAL REGULATOR RUTR"/>
    <property type="match status" value="1"/>
</dbReference>
<accession>A0A8E1W0Z1</accession>
<reference evidence="7 8" key="1">
    <citation type="submission" date="2017-12" db="EMBL/GenBank/DDBJ databases">
        <title>Sequencing the genomes of 1000 Actinobacteria strains.</title>
        <authorList>
            <person name="Klenk H.-P."/>
        </authorList>
    </citation>
    <scope>NUCLEOTIDE SEQUENCE [LARGE SCALE GENOMIC DNA]</scope>
    <source>
        <strain evidence="7 8">DSM 45165</strain>
    </source>
</reference>
<evidence type="ECO:0000256" key="4">
    <source>
        <dbReference type="PROSITE-ProRule" id="PRU00335"/>
    </source>
</evidence>
<dbReference type="Proteomes" id="UP000550260">
    <property type="component" value="Unassembled WGS sequence"/>
</dbReference>
<keyword evidence="2 4" id="KW-0238">DNA-binding</keyword>
<reference evidence="6 9" key="2">
    <citation type="submission" date="2020-08" db="EMBL/GenBank/DDBJ databases">
        <title>Amycolatopsis echigonensis JCM 21831.</title>
        <authorList>
            <person name="Tedsree N."/>
            <person name="Kuncharoen N."/>
            <person name="Likhitwitayawuid K."/>
            <person name="Tanasupawat S."/>
        </authorList>
    </citation>
    <scope>NUCLEOTIDE SEQUENCE [LARGE SCALE GENOMIC DNA]</scope>
    <source>
        <strain evidence="6 9">JCM 21831</strain>
    </source>
</reference>
<evidence type="ECO:0000256" key="1">
    <source>
        <dbReference type="ARBA" id="ARBA00023015"/>
    </source>
</evidence>
<dbReference type="Pfam" id="PF00440">
    <property type="entry name" value="TetR_N"/>
    <property type="match status" value="1"/>
</dbReference>
<keyword evidence="8" id="KW-1185">Reference proteome</keyword>
<dbReference type="Gene3D" id="1.10.357.10">
    <property type="entry name" value="Tetracycline Repressor, domain 2"/>
    <property type="match status" value="1"/>
</dbReference>
<accession>A0A2N3WTY0</accession>
<sequence>MSDAEVRRRPGGRTARVRAAVLETTSLLLQEQGLADLKVSEVARRAQVNETTIFRRWGTRENLIIDALLADAAEQLPVPDTGNLRDDLVAYATALAKYLTSPAGNALERTLASAGDDPATQQLRDQYWNSRYAQSGQIAARAIKRGELPDGTDPRFVLQMLVAPLHFRIVLTREPLEPDLPTRIVDALLRGLGAAAGPPQPRPELS</sequence>
<evidence type="ECO:0000256" key="2">
    <source>
        <dbReference type="ARBA" id="ARBA00023125"/>
    </source>
</evidence>
<gene>
    <name evidence="7" type="ORF">ATK30_8299</name>
    <name evidence="6" type="ORF">H5411_22015</name>
</gene>
<dbReference type="Proteomes" id="UP000233750">
    <property type="component" value="Unassembled WGS sequence"/>
</dbReference>
<proteinExistence type="predicted"/>
<dbReference type="SUPFAM" id="SSF48498">
    <property type="entry name" value="Tetracyclin repressor-like, C-terminal domain"/>
    <property type="match status" value="1"/>
</dbReference>
<dbReference type="PANTHER" id="PTHR30055:SF148">
    <property type="entry name" value="TETR-FAMILY TRANSCRIPTIONAL REGULATOR"/>
    <property type="match status" value="1"/>
</dbReference>
<protein>
    <submittedName>
        <fullName evidence="7">TetR family transcriptional regulator</fullName>
    </submittedName>
    <submittedName>
        <fullName evidence="6">TetR/AcrR family transcriptional regulator</fullName>
    </submittedName>
</protein>
<dbReference type="SUPFAM" id="SSF46689">
    <property type="entry name" value="Homeodomain-like"/>
    <property type="match status" value="1"/>
</dbReference>
<evidence type="ECO:0000313" key="9">
    <source>
        <dbReference type="Proteomes" id="UP000550260"/>
    </source>
</evidence>
<evidence type="ECO:0000313" key="8">
    <source>
        <dbReference type="Proteomes" id="UP000233750"/>
    </source>
</evidence>
<dbReference type="PROSITE" id="PS50977">
    <property type="entry name" value="HTH_TETR_2"/>
    <property type="match status" value="1"/>
</dbReference>
<dbReference type="InterPro" id="IPR011075">
    <property type="entry name" value="TetR_C"/>
</dbReference>
<dbReference type="GO" id="GO:0000976">
    <property type="term" value="F:transcription cis-regulatory region binding"/>
    <property type="evidence" value="ECO:0007669"/>
    <property type="project" value="TreeGrafter"/>
</dbReference>
<dbReference type="Gene3D" id="1.10.10.60">
    <property type="entry name" value="Homeodomain-like"/>
    <property type="match status" value="1"/>
</dbReference>
<dbReference type="AlphaFoldDB" id="A0A2N3WTY0"/>
<dbReference type="EMBL" id="PJMY01000003">
    <property type="protein sequence ID" value="PKV97324.1"/>
    <property type="molecule type" value="Genomic_DNA"/>
</dbReference>
<dbReference type="OrthoDB" id="9796019at2"/>
<feature type="DNA-binding region" description="H-T-H motif" evidence="4">
    <location>
        <begin position="38"/>
        <end position="57"/>
    </location>
</feature>
<evidence type="ECO:0000259" key="5">
    <source>
        <dbReference type="PROSITE" id="PS50977"/>
    </source>
</evidence>
<dbReference type="InterPro" id="IPR001647">
    <property type="entry name" value="HTH_TetR"/>
</dbReference>